<evidence type="ECO:0000313" key="5">
    <source>
        <dbReference type="EMBL" id="KAK3274350.1"/>
    </source>
</evidence>
<dbReference type="InterPro" id="IPR003029">
    <property type="entry name" value="S1_domain"/>
</dbReference>
<gene>
    <name evidence="5" type="ORF">CYMTET_17466</name>
</gene>
<evidence type="ECO:0000259" key="4">
    <source>
        <dbReference type="PROSITE" id="PS50126"/>
    </source>
</evidence>
<reference evidence="5 6" key="1">
    <citation type="journal article" date="2015" name="Genome Biol. Evol.">
        <title>Comparative Genomics of a Bacterivorous Green Alga Reveals Evolutionary Causalities and Consequences of Phago-Mixotrophic Mode of Nutrition.</title>
        <authorList>
            <person name="Burns J.A."/>
            <person name="Paasch A."/>
            <person name="Narechania A."/>
            <person name="Kim E."/>
        </authorList>
    </citation>
    <scope>NUCLEOTIDE SEQUENCE [LARGE SCALE GENOMIC DNA]</scope>
    <source>
        <strain evidence="5 6">PLY_AMNH</strain>
    </source>
</reference>
<sequence length="188" mass="20198">MEGKLVLPGENICPISEFDVGEGTFAREDFVCSALVGYVQIVNATSAGQASTITVMRGNEQTCVPKSGDIVTVKVVKINPRLASVDILCVGQRVLEESFSGIIRQQDVRATEVDKVEILSSFRPGDIVRAEVISLGDSRSYYLSTAKNELGVVSAKSVAGAQLVPVSWQEMQCPATLAKEYRKVAKTA</sequence>
<keyword evidence="6" id="KW-1185">Reference proteome</keyword>
<dbReference type="Pfam" id="PF10447">
    <property type="entry name" value="EXOSC1"/>
    <property type="match status" value="1"/>
</dbReference>
<keyword evidence="2" id="KW-0963">Cytoplasm</keyword>
<dbReference type="SUPFAM" id="SSF50249">
    <property type="entry name" value="Nucleic acid-binding proteins"/>
    <property type="match status" value="1"/>
</dbReference>
<dbReference type="InterPro" id="IPR025721">
    <property type="entry name" value="Exosome_cplx_N_dom"/>
</dbReference>
<dbReference type="PANTHER" id="PTHR12686:SF8">
    <property type="entry name" value="EXOSOME COMPLEX COMPONENT CSL4"/>
    <property type="match status" value="1"/>
</dbReference>
<comment type="subcellular location">
    <subcellularLocation>
        <location evidence="1">Nucleus</location>
        <location evidence="1">Nucleolus</location>
    </subcellularLocation>
</comment>
<dbReference type="CDD" id="cd05791">
    <property type="entry name" value="S1_CSL4"/>
    <property type="match status" value="1"/>
</dbReference>
<dbReference type="Gene3D" id="2.40.50.100">
    <property type="match status" value="1"/>
</dbReference>
<name>A0AAE0GAH7_9CHLO</name>
<protein>
    <recommendedName>
        <fullName evidence="4">S1 motif domain-containing protein</fullName>
    </recommendedName>
</protein>
<evidence type="ECO:0000313" key="6">
    <source>
        <dbReference type="Proteomes" id="UP001190700"/>
    </source>
</evidence>
<dbReference type="Gene3D" id="2.40.50.140">
    <property type="entry name" value="Nucleic acid-binding proteins"/>
    <property type="match status" value="1"/>
</dbReference>
<dbReference type="InterPro" id="IPR039771">
    <property type="entry name" value="Csl4"/>
</dbReference>
<dbReference type="EMBL" id="LGRX02007777">
    <property type="protein sequence ID" value="KAK3274350.1"/>
    <property type="molecule type" value="Genomic_DNA"/>
</dbReference>
<dbReference type="GO" id="GO:0005737">
    <property type="term" value="C:cytoplasm"/>
    <property type="evidence" value="ECO:0007669"/>
    <property type="project" value="TreeGrafter"/>
</dbReference>
<comment type="caution">
    <text evidence="5">The sequence shown here is derived from an EMBL/GenBank/DDBJ whole genome shotgun (WGS) entry which is preliminary data.</text>
</comment>
<evidence type="ECO:0000256" key="2">
    <source>
        <dbReference type="ARBA" id="ARBA00022490"/>
    </source>
</evidence>
<dbReference type="FunFam" id="2.40.50.140:FF:000223">
    <property type="entry name" value="Chromosome 1, whole genome shotgun sequence"/>
    <property type="match status" value="1"/>
</dbReference>
<keyword evidence="3" id="KW-0271">Exosome</keyword>
<dbReference type="PANTHER" id="PTHR12686">
    <property type="entry name" value="3'-5' EXORIBONUCLEASE CSL4-RELATED"/>
    <property type="match status" value="1"/>
</dbReference>
<dbReference type="NCBIfam" id="NF034126">
    <property type="entry name" value="PRK09521.1"/>
    <property type="match status" value="1"/>
</dbReference>
<dbReference type="InterPro" id="IPR019495">
    <property type="entry name" value="EXOSC1_C"/>
</dbReference>
<organism evidence="5 6">
    <name type="scientific">Cymbomonas tetramitiformis</name>
    <dbReference type="NCBI Taxonomy" id="36881"/>
    <lineage>
        <taxon>Eukaryota</taxon>
        <taxon>Viridiplantae</taxon>
        <taxon>Chlorophyta</taxon>
        <taxon>Pyramimonadophyceae</taxon>
        <taxon>Pyramimonadales</taxon>
        <taxon>Pyramimonadaceae</taxon>
        <taxon>Cymbomonas</taxon>
    </lineage>
</organism>
<dbReference type="AlphaFoldDB" id="A0AAE0GAH7"/>
<dbReference type="SUPFAM" id="SSF110324">
    <property type="entry name" value="Ribosomal L27 protein-like"/>
    <property type="match status" value="1"/>
</dbReference>
<dbReference type="GO" id="GO:0000176">
    <property type="term" value="C:nuclear exosome (RNase complex)"/>
    <property type="evidence" value="ECO:0007669"/>
    <property type="project" value="TreeGrafter"/>
</dbReference>
<dbReference type="GO" id="GO:0006396">
    <property type="term" value="P:RNA processing"/>
    <property type="evidence" value="ECO:0007669"/>
    <property type="project" value="InterPro"/>
</dbReference>
<dbReference type="GO" id="GO:0003723">
    <property type="term" value="F:RNA binding"/>
    <property type="evidence" value="ECO:0007669"/>
    <property type="project" value="InterPro"/>
</dbReference>
<proteinExistence type="predicted"/>
<dbReference type="Proteomes" id="UP001190700">
    <property type="component" value="Unassembled WGS sequence"/>
</dbReference>
<dbReference type="PROSITE" id="PS50126">
    <property type="entry name" value="S1"/>
    <property type="match status" value="1"/>
</dbReference>
<evidence type="ECO:0000256" key="3">
    <source>
        <dbReference type="ARBA" id="ARBA00022835"/>
    </source>
</evidence>
<dbReference type="GO" id="GO:0005730">
    <property type="term" value="C:nucleolus"/>
    <property type="evidence" value="ECO:0007669"/>
    <property type="project" value="UniProtKB-SubCell"/>
</dbReference>
<accession>A0AAE0GAH7</accession>
<feature type="domain" description="S1 motif" evidence="4">
    <location>
        <begin position="68"/>
        <end position="147"/>
    </location>
</feature>
<dbReference type="Pfam" id="PF14382">
    <property type="entry name" value="ECR1_N"/>
    <property type="match status" value="1"/>
</dbReference>
<evidence type="ECO:0000256" key="1">
    <source>
        <dbReference type="ARBA" id="ARBA00004604"/>
    </source>
</evidence>
<dbReference type="InterPro" id="IPR012340">
    <property type="entry name" value="NA-bd_OB-fold"/>
</dbReference>